<keyword evidence="3 6" id="KW-0812">Transmembrane</keyword>
<dbReference type="Gene3D" id="1.20.1740.10">
    <property type="entry name" value="Amino acid/polyamine transporter I"/>
    <property type="match status" value="1"/>
</dbReference>
<dbReference type="OrthoDB" id="9804700at2"/>
<organism evidence="7 8">
    <name type="scientific">Phenylobacterium parvum</name>
    <dbReference type="NCBI Taxonomy" id="2201350"/>
    <lineage>
        <taxon>Bacteria</taxon>
        <taxon>Pseudomonadati</taxon>
        <taxon>Pseudomonadota</taxon>
        <taxon>Alphaproteobacteria</taxon>
        <taxon>Caulobacterales</taxon>
        <taxon>Caulobacteraceae</taxon>
        <taxon>Phenylobacterium</taxon>
    </lineage>
</organism>
<feature type="transmembrane region" description="Helical" evidence="6">
    <location>
        <begin position="481"/>
        <end position="498"/>
    </location>
</feature>
<dbReference type="KEGG" id="phb:HYN04_04755"/>
<evidence type="ECO:0000256" key="6">
    <source>
        <dbReference type="SAM" id="Phobius"/>
    </source>
</evidence>
<sequence>MANGGIFRRKSVAQIQSEHEHGELKRTLGALNLTLLGIGCIIGTGIFVLTGRAAAEFAGPGIMISFIITGTLCAFVALCYAELASVLPVSGSAYSYSYASMGEIMAWIMGLLLILEYGLAGSTVAVGWSGYLVSLLKDIGITFPPALTAAPGVEVKDAAGNVVATGIMNLPAMVALLAVTGLLVRGVTESTTVNNIVVVIKVAVVIAFIGIGAFYVNPDLWSPLIPPQEPAPPAGTPMDIWSQIWRALAGIVSGETESRFGVSGVIHAAAVIFFAYLGFEAVSTAGAESRNPARDMPIGILASLAICTVLYILTSAVLVGIVPYHSLDNPAPIALAVNEIGLGWFAILVKIGALAGLSSVMLVLLYGQTRIFYTMSRDGLLPDILSRVHPKFQTPWVNTVVVGLLACAAAGFMSLDKLADLSNVGALTAFGVVCATVIYLRFTSPDLARPFRVPLYPVVPILGVLMCGLLLLTLMRTEHTRNFFLGYLAIGILVYFVYSMRSSKLGKGVLVSGHEAEPMELPHKDN</sequence>
<feature type="transmembrane region" description="Helical" evidence="6">
    <location>
        <begin position="162"/>
        <end position="184"/>
    </location>
</feature>
<accession>A0A2Z3HUX2</accession>
<feature type="transmembrane region" description="Helical" evidence="6">
    <location>
        <begin position="421"/>
        <end position="442"/>
    </location>
</feature>
<dbReference type="PIRSF" id="PIRSF006060">
    <property type="entry name" value="AA_transporter"/>
    <property type="match status" value="1"/>
</dbReference>
<feature type="transmembrane region" description="Helical" evidence="6">
    <location>
        <begin position="300"/>
        <end position="322"/>
    </location>
</feature>
<reference evidence="8" key="1">
    <citation type="submission" date="2018-05" db="EMBL/GenBank/DDBJ databases">
        <title>Genome sequencing of Phenylobacterium sp. HYN0004.</title>
        <authorList>
            <person name="Yi H."/>
            <person name="Baek C."/>
        </authorList>
    </citation>
    <scope>NUCLEOTIDE SEQUENCE [LARGE SCALE GENOMIC DNA]</scope>
    <source>
        <strain evidence="8">HYN0004</strain>
    </source>
</reference>
<evidence type="ECO:0000256" key="4">
    <source>
        <dbReference type="ARBA" id="ARBA00022989"/>
    </source>
</evidence>
<proteinExistence type="predicted"/>
<dbReference type="PANTHER" id="PTHR43243:SF4">
    <property type="entry name" value="CATIONIC AMINO ACID TRANSPORTER 4"/>
    <property type="match status" value="1"/>
</dbReference>
<feature type="transmembrane region" description="Helical" evidence="6">
    <location>
        <begin position="196"/>
        <end position="216"/>
    </location>
</feature>
<protein>
    <submittedName>
        <fullName evidence="7">Amino acid permease</fullName>
    </submittedName>
</protein>
<evidence type="ECO:0000313" key="8">
    <source>
        <dbReference type="Proteomes" id="UP000247763"/>
    </source>
</evidence>
<keyword evidence="4 6" id="KW-1133">Transmembrane helix</keyword>
<dbReference type="InterPro" id="IPR002293">
    <property type="entry name" value="AA/rel_permease1"/>
</dbReference>
<name>A0A2Z3HUX2_9CAUL</name>
<feature type="transmembrane region" description="Helical" evidence="6">
    <location>
        <begin position="104"/>
        <end position="128"/>
    </location>
</feature>
<dbReference type="GO" id="GO:0015171">
    <property type="term" value="F:amino acid transmembrane transporter activity"/>
    <property type="evidence" value="ECO:0007669"/>
    <property type="project" value="TreeGrafter"/>
</dbReference>
<dbReference type="PANTHER" id="PTHR43243">
    <property type="entry name" value="INNER MEMBRANE TRANSPORTER YGJI-RELATED"/>
    <property type="match status" value="1"/>
</dbReference>
<gene>
    <name evidence="7" type="ORF">HYN04_04755</name>
</gene>
<keyword evidence="2" id="KW-0813">Transport</keyword>
<evidence type="ECO:0000256" key="3">
    <source>
        <dbReference type="ARBA" id="ARBA00022692"/>
    </source>
</evidence>
<dbReference type="Proteomes" id="UP000247763">
    <property type="component" value="Chromosome"/>
</dbReference>
<keyword evidence="5 6" id="KW-0472">Membrane</keyword>
<dbReference type="RefSeq" id="WP_110449699.1">
    <property type="nucleotide sequence ID" value="NZ_CP029479.1"/>
</dbReference>
<evidence type="ECO:0000256" key="2">
    <source>
        <dbReference type="ARBA" id="ARBA00022448"/>
    </source>
</evidence>
<dbReference type="EMBL" id="CP029479">
    <property type="protein sequence ID" value="AWM77130.1"/>
    <property type="molecule type" value="Genomic_DNA"/>
</dbReference>
<dbReference type="Pfam" id="PF13520">
    <property type="entry name" value="AA_permease_2"/>
    <property type="match status" value="1"/>
</dbReference>
<feature type="transmembrane region" description="Helical" evidence="6">
    <location>
        <begin position="342"/>
        <end position="367"/>
    </location>
</feature>
<feature type="transmembrane region" description="Helical" evidence="6">
    <location>
        <begin position="62"/>
        <end position="83"/>
    </location>
</feature>
<keyword evidence="8" id="KW-1185">Reference proteome</keyword>
<feature type="transmembrane region" description="Helical" evidence="6">
    <location>
        <begin position="30"/>
        <end position="50"/>
    </location>
</feature>
<dbReference type="GO" id="GO:0016020">
    <property type="term" value="C:membrane"/>
    <property type="evidence" value="ECO:0007669"/>
    <property type="project" value="UniProtKB-SubCell"/>
</dbReference>
<evidence type="ECO:0000313" key="7">
    <source>
        <dbReference type="EMBL" id="AWM77130.1"/>
    </source>
</evidence>
<evidence type="ECO:0000256" key="1">
    <source>
        <dbReference type="ARBA" id="ARBA00004141"/>
    </source>
</evidence>
<feature type="transmembrane region" description="Helical" evidence="6">
    <location>
        <begin position="454"/>
        <end position="475"/>
    </location>
</feature>
<comment type="subcellular location">
    <subcellularLocation>
        <location evidence="1">Membrane</location>
        <topology evidence="1">Multi-pass membrane protein</topology>
    </subcellularLocation>
</comment>
<feature type="transmembrane region" description="Helical" evidence="6">
    <location>
        <begin position="260"/>
        <end position="279"/>
    </location>
</feature>
<evidence type="ECO:0000256" key="5">
    <source>
        <dbReference type="ARBA" id="ARBA00023136"/>
    </source>
</evidence>
<dbReference type="AlphaFoldDB" id="A0A2Z3HUX2"/>